<proteinExistence type="predicted"/>
<dbReference type="Proteomes" id="UP000008311">
    <property type="component" value="Unassembled WGS sequence"/>
</dbReference>
<name>B9TAJ0_RICCO</name>
<keyword evidence="3" id="KW-1185">Reference proteome</keyword>
<organism evidence="2 3">
    <name type="scientific">Ricinus communis</name>
    <name type="common">Castor bean</name>
    <dbReference type="NCBI Taxonomy" id="3988"/>
    <lineage>
        <taxon>Eukaryota</taxon>
        <taxon>Viridiplantae</taxon>
        <taxon>Streptophyta</taxon>
        <taxon>Embryophyta</taxon>
        <taxon>Tracheophyta</taxon>
        <taxon>Spermatophyta</taxon>
        <taxon>Magnoliopsida</taxon>
        <taxon>eudicotyledons</taxon>
        <taxon>Gunneridae</taxon>
        <taxon>Pentapetalae</taxon>
        <taxon>rosids</taxon>
        <taxon>fabids</taxon>
        <taxon>Malpighiales</taxon>
        <taxon>Euphorbiaceae</taxon>
        <taxon>Acalyphoideae</taxon>
        <taxon>Acalypheae</taxon>
        <taxon>Ricinus</taxon>
    </lineage>
</organism>
<keyword evidence="1" id="KW-0175">Coiled coil</keyword>
<dbReference type="InParanoid" id="B9TAJ0"/>
<feature type="coiled-coil region" evidence="1">
    <location>
        <begin position="26"/>
        <end position="57"/>
    </location>
</feature>
<gene>
    <name evidence="2" type="ORF">RCOM_1881460</name>
</gene>
<evidence type="ECO:0000256" key="1">
    <source>
        <dbReference type="SAM" id="Coils"/>
    </source>
</evidence>
<dbReference type="AlphaFoldDB" id="B9TAJ0"/>
<reference evidence="3" key="1">
    <citation type="journal article" date="2010" name="Nat. Biotechnol.">
        <title>Draft genome sequence of the oilseed species Ricinus communis.</title>
        <authorList>
            <person name="Chan A.P."/>
            <person name="Crabtree J."/>
            <person name="Zhao Q."/>
            <person name="Lorenzi H."/>
            <person name="Orvis J."/>
            <person name="Puiu D."/>
            <person name="Melake-Berhan A."/>
            <person name="Jones K.M."/>
            <person name="Redman J."/>
            <person name="Chen G."/>
            <person name="Cahoon E.B."/>
            <person name="Gedil M."/>
            <person name="Stanke M."/>
            <person name="Haas B.J."/>
            <person name="Wortman J.R."/>
            <person name="Fraser-Liggett C.M."/>
            <person name="Ravel J."/>
            <person name="Rabinowicz P.D."/>
        </authorList>
    </citation>
    <scope>NUCLEOTIDE SEQUENCE [LARGE SCALE GENOMIC DNA]</scope>
    <source>
        <strain evidence="3">cv. Hale</strain>
    </source>
</reference>
<evidence type="ECO:0000313" key="2">
    <source>
        <dbReference type="EMBL" id="EEF27123.1"/>
    </source>
</evidence>
<dbReference type="EMBL" id="EQ975794">
    <property type="protein sequence ID" value="EEF27123.1"/>
    <property type="molecule type" value="Genomic_DNA"/>
</dbReference>
<protein>
    <submittedName>
        <fullName evidence="2">Uncharacterized protein</fullName>
    </submittedName>
</protein>
<evidence type="ECO:0000313" key="3">
    <source>
        <dbReference type="Proteomes" id="UP000008311"/>
    </source>
</evidence>
<accession>B9TAJ0</accession>
<sequence>MVAYAELNPKIDAMQTRHEASITELQDELTNQIDARTNRLEAMMEQLLKMFQDYQNAAQVIPRQPATRVDQVL</sequence>